<evidence type="ECO:0000313" key="3">
    <source>
        <dbReference type="Proteomes" id="UP000249616"/>
    </source>
</evidence>
<feature type="compositionally biased region" description="Low complexity" evidence="1">
    <location>
        <begin position="92"/>
        <end position="123"/>
    </location>
</feature>
<dbReference type="InterPro" id="IPR049975">
    <property type="entry name" value="SAV_915-like_dom"/>
</dbReference>
<gene>
    <name evidence="2" type="ORF">DN051_31980</name>
</gene>
<reference evidence="2 3" key="1">
    <citation type="journal article" date="2019" name="Int. J. Syst. Evol. Microbiol.">
        <title>Streptomyces cadmiisoli sp. nov., a novel actinomycete isolated from cadmium-contaminated soil.</title>
        <authorList>
            <person name="Li K."/>
            <person name="Tang X."/>
            <person name="Zhao J."/>
            <person name="Guo Y."/>
            <person name="Tang Y."/>
            <person name="Gao J."/>
        </authorList>
    </citation>
    <scope>NUCLEOTIDE SEQUENCE [LARGE SCALE GENOMIC DNA]</scope>
    <source>
        <strain evidence="2 3">ZFG47</strain>
    </source>
</reference>
<keyword evidence="3" id="KW-1185">Reference proteome</keyword>
<dbReference type="AlphaFoldDB" id="A0A2Z4J736"/>
<dbReference type="RefSeq" id="WP_112440152.1">
    <property type="nucleotide sequence ID" value="NZ_CP030073.1"/>
</dbReference>
<protein>
    <recommendedName>
        <fullName evidence="4">SseB protein N-terminal domain-containing protein</fullName>
    </recommendedName>
</protein>
<dbReference type="NCBIfam" id="NF042914">
    <property type="entry name" value="SAV915_dom"/>
    <property type="match status" value="1"/>
</dbReference>
<dbReference type="KEGG" id="scad:DN051_31980"/>
<evidence type="ECO:0000256" key="1">
    <source>
        <dbReference type="SAM" id="MobiDB-lite"/>
    </source>
</evidence>
<feature type="region of interest" description="Disordered" evidence="1">
    <location>
        <begin position="92"/>
        <end position="154"/>
    </location>
</feature>
<organism evidence="2 3">
    <name type="scientific">Streptomyces cadmiisoli</name>
    <dbReference type="NCBI Taxonomy" id="2184053"/>
    <lineage>
        <taxon>Bacteria</taxon>
        <taxon>Bacillati</taxon>
        <taxon>Actinomycetota</taxon>
        <taxon>Actinomycetes</taxon>
        <taxon>Kitasatosporales</taxon>
        <taxon>Streptomycetaceae</taxon>
        <taxon>Streptomyces</taxon>
        <taxon>Streptomyces aurantiacus group</taxon>
    </lineage>
</organism>
<accession>A0A2Z4J736</accession>
<evidence type="ECO:0008006" key="4">
    <source>
        <dbReference type="Google" id="ProtNLM"/>
    </source>
</evidence>
<dbReference type="EMBL" id="CP030073">
    <property type="protein sequence ID" value="AWW40727.1"/>
    <property type="molecule type" value="Genomic_DNA"/>
</dbReference>
<evidence type="ECO:0000313" key="2">
    <source>
        <dbReference type="EMBL" id="AWW40727.1"/>
    </source>
</evidence>
<dbReference type="Proteomes" id="UP000249616">
    <property type="component" value="Chromosome"/>
</dbReference>
<name>A0A2Z4J736_9ACTN</name>
<sequence length="179" mass="18086">MADLMCEDPEPSNPFPAGPLHVPVRSGPAGCTARLFRSPLGERTAVGFTSERRLRATLGPDQAWIRLAEPALRALTAPLGVTTVTIDPQFSAPAPARDTAAAPAPGAAAATAPARESVAATAPGTPPAQESSCAPGTPAQRAVPGPDGHRRAPWDPQAVGALRVTGAAALVSALALWIG</sequence>
<proteinExistence type="predicted"/>
<feature type="compositionally biased region" description="Acidic residues" evidence="1">
    <location>
        <begin position="1"/>
        <end position="10"/>
    </location>
</feature>
<feature type="region of interest" description="Disordered" evidence="1">
    <location>
        <begin position="1"/>
        <end position="20"/>
    </location>
</feature>